<feature type="domain" description="Pyruvate phosphate dikinase AMP/ATP-binding" evidence="16">
    <location>
        <begin position="562"/>
        <end position="856"/>
    </location>
</feature>
<evidence type="ECO:0000256" key="5">
    <source>
        <dbReference type="ARBA" id="ARBA00011996"/>
    </source>
</evidence>
<dbReference type="Pfam" id="PF01326">
    <property type="entry name" value="PPDK_N"/>
    <property type="match status" value="1"/>
</dbReference>
<evidence type="ECO:0000256" key="3">
    <source>
        <dbReference type="ARBA" id="ARBA00004742"/>
    </source>
</evidence>
<comment type="cofactor">
    <cofactor evidence="1">
        <name>Mg(2+)</name>
        <dbReference type="ChEBI" id="CHEBI:18420"/>
    </cofactor>
</comment>
<dbReference type="EMBL" id="PFBX01000030">
    <property type="protein sequence ID" value="PIT87398.1"/>
    <property type="molecule type" value="Genomic_DNA"/>
</dbReference>
<dbReference type="GO" id="GO:0005524">
    <property type="term" value="F:ATP binding"/>
    <property type="evidence" value="ECO:0007669"/>
    <property type="project" value="UniProtKB-KW"/>
</dbReference>
<evidence type="ECO:0000313" key="17">
    <source>
        <dbReference type="EMBL" id="PIT87398.1"/>
    </source>
</evidence>
<organism evidence="17 18">
    <name type="scientific">Candidatus Magasanikbacteria bacterium CG10_big_fil_rev_8_21_14_0_10_40_10</name>
    <dbReference type="NCBI Taxonomy" id="1974648"/>
    <lineage>
        <taxon>Bacteria</taxon>
        <taxon>Candidatus Magasanikiibacteriota</taxon>
    </lineage>
</organism>
<evidence type="ECO:0000256" key="9">
    <source>
        <dbReference type="ARBA" id="ARBA00022741"/>
    </source>
</evidence>
<dbReference type="GO" id="GO:0046872">
    <property type="term" value="F:metal ion binding"/>
    <property type="evidence" value="ECO:0007669"/>
    <property type="project" value="UniProtKB-KW"/>
</dbReference>
<reference evidence="18" key="1">
    <citation type="submission" date="2017-09" db="EMBL/GenBank/DDBJ databases">
        <title>Depth-based differentiation of microbial function through sediment-hosted aquifers and enrichment of novel symbionts in the deep terrestrial subsurface.</title>
        <authorList>
            <person name="Probst A.J."/>
            <person name="Ladd B."/>
            <person name="Jarett J.K."/>
            <person name="Geller-Mcgrath D.E."/>
            <person name="Sieber C.M.K."/>
            <person name="Emerson J.B."/>
            <person name="Anantharaman K."/>
            <person name="Thomas B.C."/>
            <person name="Malmstrom R."/>
            <person name="Stieglmeier M."/>
            <person name="Klingl A."/>
            <person name="Woyke T."/>
            <person name="Ryan C.M."/>
            <person name="Banfield J.F."/>
        </authorList>
    </citation>
    <scope>NUCLEOTIDE SEQUENCE [LARGE SCALE GENOMIC DNA]</scope>
</reference>
<dbReference type="Gene3D" id="3.30.1490.20">
    <property type="entry name" value="ATP-grasp fold, A domain"/>
    <property type="match status" value="1"/>
</dbReference>
<dbReference type="GO" id="GO:0006094">
    <property type="term" value="P:gluconeogenesis"/>
    <property type="evidence" value="ECO:0007669"/>
    <property type="project" value="UniProtKB-UniPathway"/>
</dbReference>
<evidence type="ECO:0000313" key="18">
    <source>
        <dbReference type="Proteomes" id="UP000231183"/>
    </source>
</evidence>
<evidence type="ECO:0000256" key="11">
    <source>
        <dbReference type="ARBA" id="ARBA00022840"/>
    </source>
</evidence>
<evidence type="ECO:0000256" key="1">
    <source>
        <dbReference type="ARBA" id="ARBA00001946"/>
    </source>
</evidence>
<evidence type="ECO:0000259" key="15">
    <source>
        <dbReference type="Pfam" id="PF00391"/>
    </source>
</evidence>
<dbReference type="GO" id="GO:0008986">
    <property type="term" value="F:pyruvate, water dikinase activity"/>
    <property type="evidence" value="ECO:0007669"/>
    <property type="project" value="UniProtKB-EC"/>
</dbReference>
<evidence type="ECO:0000256" key="6">
    <source>
        <dbReference type="ARBA" id="ARBA00021623"/>
    </source>
</evidence>
<keyword evidence="9" id="KW-0547">Nucleotide-binding</keyword>
<evidence type="ECO:0000256" key="14">
    <source>
        <dbReference type="ARBA" id="ARBA00047700"/>
    </source>
</evidence>
<sequence>MFKVNSNDVWSITNERHNASPLLGFLPLFSSMTVDIEKLLNGGLNLEFLVEFSNRHVRMAAVASHWEKAGLLTVEKLNSVDFVDQITNGLANETISLNRLGDFLNSADFSRFTDHDLAKEISVTVDALGGFIVFNNIVNSSDFYHEVFTRKILECLRASLGANSAVTAEAAYSVLTTPEKIVWIQEEETSLLEILALVCQNPHLVSLAHDEKLDEFFQGVSNMFGSALEVHVKRYFWIRYEQEGEILSGRHFCNELAKMLRDGVNPAIALNSVNERRLRAKEQFDSMNSTVVLNSEAKHLLEVARKFVYWKLHLREVKVRFYCCADKLLDAAAKRLNLDRYQVRHLTIEELTGVLRGTIKLDTVSLDKRMEYSVFHFASGRITVYEGQDAREIFSVVKQESVVATDIVSGVCAFPGLVEGVVKQVLDVSDGDNFLRGSILVAYMTDVGVVPAMKKARAIVTDVGGVTCHASIIAREFGIPCLIGTKIGTKVLLNGYTVRVNATEGFSTVLSKDVNPQKALTANVAEDEDLVVCNFQIPVSGSLHKEASHVRSLEKTLSSYVQIAGGKGASLGQMLQLGLPVPMGFVVLTSAFEQVFFGTEYGARINQLLLEIRDQRSLRRVSKMIQELIINVEIPFQIEHDIRASFADLPFDHVAVRSSATSEDSATASWAGQLESFLNTTHDDLLLNIRQCWASLFSDRAILYRIHCDSKDMSVAVVVQGMLDSRISGTAFSVHPVTGQSDAILIESCIGLGETLVLGKEMPTTFLVKKDSLAVAHKDIGEQKNGLRRSANGNGNELFVVDSTMQPLSDSEAQEVARLVLDVEQKFGFPVDVEWAYEGNRLYLLQSRPITTTSKIPKVQ</sequence>
<dbReference type="EC" id="2.7.9.2" evidence="5"/>
<dbReference type="Pfam" id="PF00391">
    <property type="entry name" value="PEP-utilizers"/>
    <property type="match status" value="1"/>
</dbReference>
<dbReference type="Gene3D" id="3.50.30.10">
    <property type="entry name" value="Phosphohistidine domain"/>
    <property type="match status" value="1"/>
</dbReference>
<dbReference type="AlphaFoldDB" id="A0A2M6W3M9"/>
<keyword evidence="8" id="KW-0479">Metal-binding</keyword>
<comment type="similarity">
    <text evidence="4">Belongs to the PEP-utilizing enzyme family.</text>
</comment>
<protein>
    <recommendedName>
        <fullName evidence="6">Phosphoenolpyruvate synthase</fullName>
        <ecNumber evidence="5">2.7.9.2</ecNumber>
    </recommendedName>
    <alternativeName>
        <fullName evidence="13">Pyruvate, water dikinase</fullName>
    </alternativeName>
</protein>
<dbReference type="InterPro" id="IPR036637">
    <property type="entry name" value="Phosphohistidine_dom_sf"/>
</dbReference>
<dbReference type="Proteomes" id="UP000231183">
    <property type="component" value="Unassembled WGS sequence"/>
</dbReference>
<dbReference type="SUPFAM" id="SSF52009">
    <property type="entry name" value="Phosphohistidine domain"/>
    <property type="match status" value="1"/>
</dbReference>
<dbReference type="SUPFAM" id="SSF56059">
    <property type="entry name" value="Glutathione synthetase ATP-binding domain-like"/>
    <property type="match status" value="1"/>
</dbReference>
<dbReference type="PROSITE" id="PS00370">
    <property type="entry name" value="PEP_ENZYMES_PHOS_SITE"/>
    <property type="match status" value="1"/>
</dbReference>
<evidence type="ECO:0000256" key="12">
    <source>
        <dbReference type="ARBA" id="ARBA00022842"/>
    </source>
</evidence>
<dbReference type="InterPro" id="IPR002192">
    <property type="entry name" value="PPDK_AMP/ATP-bd"/>
</dbReference>
<evidence type="ECO:0000259" key="16">
    <source>
        <dbReference type="Pfam" id="PF01326"/>
    </source>
</evidence>
<evidence type="ECO:0000256" key="10">
    <source>
        <dbReference type="ARBA" id="ARBA00022777"/>
    </source>
</evidence>
<evidence type="ECO:0000256" key="4">
    <source>
        <dbReference type="ARBA" id="ARBA00007837"/>
    </source>
</evidence>
<dbReference type="UniPathway" id="UPA00138"/>
<comment type="catalytic activity">
    <reaction evidence="14">
        <text>pyruvate + ATP + H2O = phosphoenolpyruvate + AMP + phosphate + 2 H(+)</text>
        <dbReference type="Rhea" id="RHEA:11364"/>
        <dbReference type="ChEBI" id="CHEBI:15361"/>
        <dbReference type="ChEBI" id="CHEBI:15377"/>
        <dbReference type="ChEBI" id="CHEBI:15378"/>
        <dbReference type="ChEBI" id="CHEBI:30616"/>
        <dbReference type="ChEBI" id="CHEBI:43474"/>
        <dbReference type="ChEBI" id="CHEBI:58702"/>
        <dbReference type="ChEBI" id="CHEBI:456215"/>
        <dbReference type="EC" id="2.7.9.2"/>
    </reaction>
</comment>
<dbReference type="PANTHER" id="PTHR43030:SF1">
    <property type="entry name" value="PHOSPHOENOLPYRUVATE SYNTHASE"/>
    <property type="match status" value="1"/>
</dbReference>
<evidence type="ECO:0000256" key="7">
    <source>
        <dbReference type="ARBA" id="ARBA00022679"/>
    </source>
</evidence>
<comment type="pathway">
    <text evidence="3">Carbohydrate biosynthesis; gluconeogenesis.</text>
</comment>
<feature type="domain" description="PEP-utilising enzyme mobile" evidence="15">
    <location>
        <begin position="436"/>
        <end position="505"/>
    </location>
</feature>
<gene>
    <name evidence="17" type="ORF">COU31_03140</name>
</gene>
<evidence type="ECO:0000256" key="8">
    <source>
        <dbReference type="ARBA" id="ARBA00022723"/>
    </source>
</evidence>
<comment type="function">
    <text evidence="2">Catalyzes the phosphorylation of pyruvate to phosphoenolpyruvate.</text>
</comment>
<proteinExistence type="inferred from homology"/>
<evidence type="ECO:0000256" key="13">
    <source>
        <dbReference type="ARBA" id="ARBA00033470"/>
    </source>
</evidence>
<accession>A0A2M6W3M9</accession>
<dbReference type="Gene3D" id="3.30.470.20">
    <property type="entry name" value="ATP-grasp fold, B domain"/>
    <property type="match status" value="1"/>
</dbReference>
<dbReference type="InterPro" id="IPR006319">
    <property type="entry name" value="PEP_synth"/>
</dbReference>
<dbReference type="InterPro" id="IPR018274">
    <property type="entry name" value="PEP_util_AS"/>
</dbReference>
<keyword evidence="12" id="KW-0460">Magnesium</keyword>
<dbReference type="InterPro" id="IPR008279">
    <property type="entry name" value="PEP-util_enz_mobile_dom"/>
</dbReference>
<keyword evidence="7" id="KW-0808">Transferase</keyword>
<evidence type="ECO:0000256" key="2">
    <source>
        <dbReference type="ARBA" id="ARBA00002988"/>
    </source>
</evidence>
<dbReference type="PANTHER" id="PTHR43030">
    <property type="entry name" value="PHOSPHOENOLPYRUVATE SYNTHASE"/>
    <property type="match status" value="1"/>
</dbReference>
<keyword evidence="10" id="KW-0418">Kinase</keyword>
<dbReference type="InterPro" id="IPR013815">
    <property type="entry name" value="ATP_grasp_subdomain_1"/>
</dbReference>
<keyword evidence="11" id="KW-0067">ATP-binding</keyword>
<name>A0A2M6W3M9_9BACT</name>
<comment type="caution">
    <text evidence="17">The sequence shown here is derived from an EMBL/GenBank/DDBJ whole genome shotgun (WGS) entry which is preliminary data.</text>
</comment>